<proteinExistence type="predicted"/>
<reference evidence="3" key="1">
    <citation type="submission" date="2009-02" db="EMBL/GenBank/DDBJ databases">
        <title>The Genome Sequence of Shigella sp. D9.</title>
        <authorList>
            <consortium name="The Broad Institute Genome Sequencing Platform"/>
            <person name="Ward D."/>
            <person name="Young S.K."/>
            <person name="Kodira C.D."/>
            <person name="Zeng Q."/>
            <person name="Koehrsen M."/>
            <person name="Alvarado L."/>
            <person name="Berlin A."/>
            <person name="Borenstein D."/>
            <person name="Chen Z."/>
            <person name="Engels R."/>
            <person name="Freedman E."/>
            <person name="Gellesch M."/>
            <person name="Goldberg J."/>
            <person name="Griggs A."/>
            <person name="Gujja S."/>
            <person name="Heiman D."/>
            <person name="Hepburn T."/>
            <person name="Howarth C."/>
            <person name="Jen D."/>
            <person name="Larson L."/>
            <person name="Lewis B."/>
            <person name="Mehta T."/>
            <person name="Park D."/>
            <person name="Pearson M."/>
            <person name="Roberts A."/>
            <person name="Saif S."/>
            <person name="Shea T."/>
            <person name="Shenoy N."/>
            <person name="Sisk P."/>
            <person name="Stolte C."/>
            <person name="Sykes S."/>
            <person name="Walk T."/>
            <person name="White J."/>
            <person name="Yandava C."/>
            <person name="Allen-Vercoe E."/>
            <person name="Strauss J."/>
            <person name="Sibley C."/>
            <person name="White A."/>
            <person name="Ambrose C."/>
            <person name="Lander E."/>
            <person name="Nusbaum C."/>
            <person name="Galagan J."/>
            <person name="Birren B."/>
        </authorList>
    </citation>
    <scope>NUCLEOTIDE SEQUENCE [LARGE SCALE GENOMIC DNA]</scope>
    <source>
        <strain evidence="3">D11</strain>
    </source>
</reference>
<keyword evidence="1" id="KW-0472">Membrane</keyword>
<feature type="transmembrane region" description="Helical" evidence="1">
    <location>
        <begin position="101"/>
        <end position="121"/>
    </location>
</feature>
<keyword evidence="1" id="KW-1133">Transmembrane helix</keyword>
<reference evidence="2 3" key="2">
    <citation type="submission" date="2013-10" db="EMBL/GenBank/DDBJ databases">
        <title>The Genome Sequence of Fusobacterium nucleatum subsp. animalis D11.</title>
        <authorList>
            <consortium name="The Broad Institute Genomics Platform"/>
            <person name="Earl A."/>
            <person name="Ward D."/>
            <person name="Feldgarden M."/>
            <person name="Gevers D."/>
            <person name="Kostic A."/>
            <person name="Garrett W."/>
            <person name="Young S.K."/>
            <person name="Zeng Q."/>
            <person name="Gargeya S."/>
            <person name="Fitzgerald M."/>
            <person name="Abouelleil A."/>
            <person name="Alvarado L."/>
            <person name="Berlin A.M."/>
            <person name="Chapman S.B."/>
            <person name="Gainer-Dewar J."/>
            <person name="Goldberg J."/>
            <person name="Gnerre S."/>
            <person name="Griggs A."/>
            <person name="Gujja S."/>
            <person name="Hansen M."/>
            <person name="Howarth C."/>
            <person name="Imamovic A."/>
            <person name="Ireland A."/>
            <person name="Larimer J."/>
            <person name="McCowan C."/>
            <person name="Murphy C."/>
            <person name="Pearson M."/>
            <person name="Poon T.W."/>
            <person name="Priest M."/>
            <person name="Roberts A."/>
            <person name="Saif S."/>
            <person name="Shea T."/>
            <person name="Sykes S."/>
            <person name="Wortman J."/>
            <person name="Nusbaum C."/>
            <person name="Birren B."/>
        </authorList>
    </citation>
    <scope>NUCLEOTIDE SEQUENCE [LARGE SCALE GENOMIC DNA]</scope>
    <source>
        <strain evidence="2 3">D11</strain>
    </source>
</reference>
<protein>
    <submittedName>
        <fullName evidence="2">Uncharacterized protein</fullName>
    </submittedName>
</protein>
<name>A0A0K9CMS7_9FUSO</name>
<dbReference type="Proteomes" id="UP000004650">
    <property type="component" value="Unassembled WGS sequence"/>
</dbReference>
<dbReference type="AlphaFoldDB" id="A0A0K9CMS7"/>
<comment type="caution">
    <text evidence="2">The sequence shown here is derived from an EMBL/GenBank/DDBJ whole genome shotgun (WGS) entry which is preliminary data.</text>
</comment>
<evidence type="ECO:0000313" key="2">
    <source>
        <dbReference type="EMBL" id="KMV75855.1"/>
    </source>
</evidence>
<keyword evidence="1" id="KW-0812">Transmembrane</keyword>
<dbReference type="EMBL" id="ACDS02000099">
    <property type="protein sequence ID" value="KMV75855.1"/>
    <property type="molecule type" value="Genomic_DNA"/>
</dbReference>
<evidence type="ECO:0000256" key="1">
    <source>
        <dbReference type="SAM" id="Phobius"/>
    </source>
</evidence>
<gene>
    <name evidence="2" type="ORF">PSAG_04768</name>
</gene>
<accession>A0A0K9CMS7</accession>
<sequence length="124" mass="14817">MKYLIIILGIMVFCELKFDLFTKNLKKIFKLKNKNKIIVFITLTFIILFVSSFGSYQIAEYFQFKPKFVGKPIYKNFYGPYVWFRFIFIKATSQNIALNKIYLLNTSLLCFLSIPLFLYMIKKI</sequence>
<evidence type="ECO:0000313" key="3">
    <source>
        <dbReference type="Proteomes" id="UP000004650"/>
    </source>
</evidence>
<feature type="transmembrane region" description="Helical" evidence="1">
    <location>
        <begin position="37"/>
        <end position="59"/>
    </location>
</feature>
<organism evidence="2 3">
    <name type="scientific">Fusobacterium animalis D11</name>
    <dbReference type="NCBI Taxonomy" id="556264"/>
    <lineage>
        <taxon>Bacteria</taxon>
        <taxon>Fusobacteriati</taxon>
        <taxon>Fusobacteriota</taxon>
        <taxon>Fusobacteriia</taxon>
        <taxon>Fusobacteriales</taxon>
        <taxon>Fusobacteriaceae</taxon>
        <taxon>Fusobacterium</taxon>
    </lineage>
</organism>